<feature type="transmembrane region" description="Helical" evidence="5">
    <location>
        <begin position="85"/>
        <end position="107"/>
    </location>
</feature>
<evidence type="ECO:0000313" key="7">
    <source>
        <dbReference type="EMBL" id="GAA0438907.1"/>
    </source>
</evidence>
<comment type="caution">
    <text evidence="7">The sequence shown here is derived from an EMBL/GenBank/DDBJ whole genome shotgun (WGS) entry which is preliminary data.</text>
</comment>
<gene>
    <name evidence="7" type="ORF">GCM10010357_70420</name>
</gene>
<feature type="transmembrane region" description="Helical" evidence="5">
    <location>
        <begin position="45"/>
        <end position="65"/>
    </location>
</feature>
<evidence type="ECO:0000259" key="6">
    <source>
        <dbReference type="Pfam" id="PF00916"/>
    </source>
</evidence>
<accession>A0ABN0Z962</accession>
<dbReference type="Proteomes" id="UP001500879">
    <property type="component" value="Unassembled WGS sequence"/>
</dbReference>
<comment type="subcellular location">
    <subcellularLocation>
        <location evidence="1">Membrane</location>
        <topology evidence="1">Multi-pass membrane protein</topology>
    </subcellularLocation>
</comment>
<dbReference type="InterPro" id="IPR011547">
    <property type="entry name" value="SLC26A/SulP_dom"/>
</dbReference>
<dbReference type="EMBL" id="BAAABX010000092">
    <property type="protein sequence ID" value="GAA0438907.1"/>
    <property type="molecule type" value="Genomic_DNA"/>
</dbReference>
<feature type="transmembrane region" description="Helical" evidence="5">
    <location>
        <begin position="324"/>
        <end position="353"/>
    </location>
</feature>
<dbReference type="InterPro" id="IPR001902">
    <property type="entry name" value="SLC26A/SulP_fam"/>
</dbReference>
<keyword evidence="4 5" id="KW-0472">Membrane</keyword>
<keyword evidence="2 5" id="KW-0812">Transmembrane</keyword>
<feature type="transmembrane region" description="Helical" evidence="5">
    <location>
        <begin position="119"/>
        <end position="138"/>
    </location>
</feature>
<feature type="transmembrane region" description="Helical" evidence="5">
    <location>
        <begin position="169"/>
        <end position="186"/>
    </location>
</feature>
<sequence length="492" mass="50825">MFSVFPAPKQPDALRQDVLASLVVFLVALPLCVGVAVASGVPAELGLITGIVGGLVVGALPGSTFQVSGPAAGLTVLVSEAVREFGLGMLGVIVLCTGLLQLALGLLRFGRWFRAISVSVVHGMLAGIGLVLFFGQLYTMAGVPQPRAGLDKIAGIPGLLGDVLDGGRAATACAVGAGTVAVLVLWPRLPARAHLVPAPLAAVALATAVTWATGTDVAHVTVQGLGGAIDLPEWGDFASLGVPVLGTVVTFALIASAETLFSAAAVDRMHDGPRTHYDKELLAQGAGNMLCGLLGALPMTAVIVRSSANVRAGARTALSRVLHGAWLLVFVVALPAAVGVIPLPALAGVLVHAGCKLIPFGEFAPLWRAHRGELVILAATAVAILATSMFEGVLLGILLAVVKSAWETSKVQVDVRDLTDGRILARLTGNATFLRLPRIMETLEALPKDRPIEIDLSELRHLDHACRTALESWAESHNDAGTEPVRLREAVG</sequence>
<evidence type="ECO:0000256" key="5">
    <source>
        <dbReference type="SAM" id="Phobius"/>
    </source>
</evidence>
<evidence type="ECO:0000256" key="4">
    <source>
        <dbReference type="ARBA" id="ARBA00023136"/>
    </source>
</evidence>
<organism evidence="7 8">
    <name type="scientific">Streptomyces luteireticuli</name>
    <dbReference type="NCBI Taxonomy" id="173858"/>
    <lineage>
        <taxon>Bacteria</taxon>
        <taxon>Bacillati</taxon>
        <taxon>Actinomycetota</taxon>
        <taxon>Actinomycetes</taxon>
        <taxon>Kitasatosporales</taxon>
        <taxon>Streptomycetaceae</taxon>
        <taxon>Streptomyces</taxon>
    </lineage>
</organism>
<protein>
    <submittedName>
        <fullName evidence="7">SulP family inorganic anion transporter</fullName>
    </submittedName>
</protein>
<feature type="transmembrane region" description="Helical" evidence="5">
    <location>
        <begin position="18"/>
        <end position="38"/>
    </location>
</feature>
<dbReference type="PANTHER" id="PTHR11814">
    <property type="entry name" value="SULFATE TRANSPORTER"/>
    <property type="match status" value="1"/>
</dbReference>
<keyword evidence="3 5" id="KW-1133">Transmembrane helix</keyword>
<dbReference type="Pfam" id="PF00916">
    <property type="entry name" value="Sulfate_transp"/>
    <property type="match status" value="1"/>
</dbReference>
<reference evidence="7 8" key="1">
    <citation type="journal article" date="2019" name="Int. J. Syst. Evol. Microbiol.">
        <title>The Global Catalogue of Microorganisms (GCM) 10K type strain sequencing project: providing services to taxonomists for standard genome sequencing and annotation.</title>
        <authorList>
            <consortium name="The Broad Institute Genomics Platform"/>
            <consortium name="The Broad Institute Genome Sequencing Center for Infectious Disease"/>
            <person name="Wu L."/>
            <person name="Ma J."/>
        </authorList>
    </citation>
    <scope>NUCLEOTIDE SEQUENCE [LARGE SCALE GENOMIC DNA]</scope>
    <source>
        <strain evidence="7 8">JCM 4788</strain>
    </source>
</reference>
<evidence type="ECO:0000256" key="1">
    <source>
        <dbReference type="ARBA" id="ARBA00004141"/>
    </source>
</evidence>
<proteinExistence type="predicted"/>
<feature type="transmembrane region" description="Helical" evidence="5">
    <location>
        <begin position="193"/>
        <end position="212"/>
    </location>
</feature>
<evidence type="ECO:0000256" key="3">
    <source>
        <dbReference type="ARBA" id="ARBA00022989"/>
    </source>
</evidence>
<feature type="transmembrane region" description="Helical" evidence="5">
    <location>
        <begin position="374"/>
        <end position="402"/>
    </location>
</feature>
<keyword evidence="8" id="KW-1185">Reference proteome</keyword>
<feature type="transmembrane region" description="Helical" evidence="5">
    <location>
        <begin position="240"/>
        <end position="261"/>
    </location>
</feature>
<feature type="domain" description="SLC26A/SulP transporter" evidence="6">
    <location>
        <begin position="14"/>
        <end position="380"/>
    </location>
</feature>
<name>A0ABN0Z962_9ACTN</name>
<evidence type="ECO:0000256" key="2">
    <source>
        <dbReference type="ARBA" id="ARBA00022692"/>
    </source>
</evidence>
<evidence type="ECO:0000313" key="8">
    <source>
        <dbReference type="Proteomes" id="UP001500879"/>
    </source>
</evidence>